<name>A0ABV8V0V6_9GAMM</name>
<evidence type="ECO:0000313" key="3">
    <source>
        <dbReference type="Proteomes" id="UP001595840"/>
    </source>
</evidence>
<evidence type="ECO:0008006" key="4">
    <source>
        <dbReference type="Google" id="ProtNLM"/>
    </source>
</evidence>
<evidence type="ECO:0000313" key="2">
    <source>
        <dbReference type="EMBL" id="MFC4361536.1"/>
    </source>
</evidence>
<accession>A0ABV8V0V6</accession>
<comment type="caution">
    <text evidence="2">The sequence shown here is derived from an EMBL/GenBank/DDBJ whole genome shotgun (WGS) entry which is preliminary data.</text>
</comment>
<evidence type="ECO:0000256" key="1">
    <source>
        <dbReference type="SAM" id="MobiDB-lite"/>
    </source>
</evidence>
<dbReference type="Proteomes" id="UP001595840">
    <property type="component" value="Unassembled WGS sequence"/>
</dbReference>
<organism evidence="2 3">
    <name type="scientific">Simiduia curdlanivorans</name>
    <dbReference type="NCBI Taxonomy" id="1492769"/>
    <lineage>
        <taxon>Bacteria</taxon>
        <taxon>Pseudomonadati</taxon>
        <taxon>Pseudomonadota</taxon>
        <taxon>Gammaproteobacteria</taxon>
        <taxon>Cellvibrionales</taxon>
        <taxon>Cellvibrionaceae</taxon>
        <taxon>Simiduia</taxon>
    </lineage>
</organism>
<protein>
    <recommendedName>
        <fullName evidence="4">GTPase</fullName>
    </recommendedName>
</protein>
<sequence>MSFDETLTQLLGRLTLPPQNLNILSFCHSTKAAPVKIWAESLPATRISFSSVQLYTALPEIARLSTDPLTRLDMLESVRPYVQQCIQGLGRNFLNQPIILPEGAVKTAIVAQALQKHITNGYIVVARDLALQNPKGAALQQLDLALHRAINGLAYMLMRGYQLYTPVPNGVWLELHTLFAIAELMQRSDQLVPDSRLEYVPATTIRQAYLRPLLLACARPNQLRQQEVQQTFEALELWTPFSYIKTGTQENRLFAVDSQDDIQPVYKSRLNPKNPSAVFELDLEELVTGLKRQLELKDEDNAIVRIPSVIPTQLIEHLCSCWTVMRQRSFERRLTQGELQVTVGLTNLHYHCANEVEFHDFLAHLAQKLEFQAKPTPEQSDPWANTVPGGAFGALPTVDFSEDWDEEPEQEGQIAPAHNIKIIDTSPGGYCLNWNVDSNEKLRAGDIVGVREPGRIKWAVGAVRWIRQSGGLTQLGLQVIAPQAQATALSMVQRTGENSPFMRALRIQALKSVNQPSSLITDSLPFVEYCKVRARDGDGQVRLQLTKRLFATGSFSQFTYRIIDAGGGKSDAGKKRSAESEQEDYSSVWKDN</sequence>
<dbReference type="RefSeq" id="WP_290259532.1">
    <property type="nucleotide sequence ID" value="NZ_JAUFQG010000004.1"/>
</dbReference>
<keyword evidence="3" id="KW-1185">Reference proteome</keyword>
<proteinExistence type="predicted"/>
<reference evidence="3" key="1">
    <citation type="journal article" date="2019" name="Int. J. Syst. Evol. Microbiol.">
        <title>The Global Catalogue of Microorganisms (GCM) 10K type strain sequencing project: providing services to taxonomists for standard genome sequencing and annotation.</title>
        <authorList>
            <consortium name="The Broad Institute Genomics Platform"/>
            <consortium name="The Broad Institute Genome Sequencing Center for Infectious Disease"/>
            <person name="Wu L."/>
            <person name="Ma J."/>
        </authorList>
    </citation>
    <scope>NUCLEOTIDE SEQUENCE [LARGE SCALE GENOMIC DNA]</scope>
    <source>
        <strain evidence="3">CECT 8570</strain>
    </source>
</reference>
<dbReference type="EMBL" id="JBHSCX010000003">
    <property type="protein sequence ID" value="MFC4361536.1"/>
    <property type="molecule type" value="Genomic_DNA"/>
</dbReference>
<gene>
    <name evidence="2" type="ORF">ACFOX3_04430</name>
</gene>
<feature type="region of interest" description="Disordered" evidence="1">
    <location>
        <begin position="566"/>
        <end position="592"/>
    </location>
</feature>